<name>A0ABY4JQQ9_9BACI</name>
<keyword evidence="12" id="KW-1185">Reference proteome</keyword>
<comment type="subcellular location">
    <subcellularLocation>
        <location evidence="1">Membrane</location>
        <topology evidence="1">Multi-pass membrane protein</topology>
    </subcellularLocation>
</comment>
<proteinExistence type="predicted"/>
<dbReference type="SUPFAM" id="SSF161098">
    <property type="entry name" value="MetI-like"/>
    <property type="match status" value="1"/>
</dbReference>
<sequence length="293" mass="32586">MEREYKIERKIEVNASNEKKVKLQVNTIPIILISIVILFLALFLFLPLVSIFIKALQDGFGVYKEAIVNDETLAAIKLTFFVTIITLPLNAIFGVSIAWATTKFNFKGKNILVTLLELPFAVSPVVAGFLFVLLFSPNNGIFGGWLKEHNLKIIFSTPGIVLATIFVTLPFVAKELIAVMQATGSAEEEAALTLGANGWHIFWKVTLPKIKWGLLYGVILCNARAVGEFGAVSVVSGHIRGETITMPLHIENLYNEYQFPQAYTVASLMSIFAILTLVIKNIIEWKVLKEEKQ</sequence>
<feature type="transmembrane region" description="Helical" evidence="9">
    <location>
        <begin position="153"/>
        <end position="173"/>
    </location>
</feature>
<reference evidence="11 12" key="1">
    <citation type="submission" date="2022-04" db="EMBL/GenBank/DDBJ databases">
        <title>Mechanism of arsenic methylation and mitigation arsenic toxicity by Bacillus sp. LH14 from an Arsenic-Contaminated Paddy Soil.</title>
        <authorList>
            <person name="Wang D."/>
        </authorList>
    </citation>
    <scope>NUCLEOTIDE SEQUENCE [LARGE SCALE GENOMIC DNA]</scope>
    <source>
        <strain evidence="11 12">LH14</strain>
    </source>
</reference>
<dbReference type="NCBIfam" id="TIGR02140">
    <property type="entry name" value="permease_CysW"/>
    <property type="match status" value="1"/>
</dbReference>
<keyword evidence="3" id="KW-0813">Transport</keyword>
<dbReference type="PANTHER" id="PTHR30406">
    <property type="entry name" value="SULFATE TRANSPORT SYSTEM PERMEASE PROTEIN"/>
    <property type="match status" value="1"/>
</dbReference>
<feature type="transmembrane region" description="Helical" evidence="9">
    <location>
        <begin position="73"/>
        <end position="99"/>
    </location>
</feature>
<evidence type="ECO:0000256" key="1">
    <source>
        <dbReference type="ARBA" id="ARBA00004141"/>
    </source>
</evidence>
<evidence type="ECO:0000313" key="12">
    <source>
        <dbReference type="Proteomes" id="UP000830639"/>
    </source>
</evidence>
<dbReference type="CDD" id="cd06261">
    <property type="entry name" value="TM_PBP2"/>
    <property type="match status" value="1"/>
</dbReference>
<accession>A0ABY4JQQ9</accession>
<dbReference type="PROSITE" id="PS50928">
    <property type="entry name" value="ABC_TM1"/>
    <property type="match status" value="1"/>
</dbReference>
<organism evidence="11 12">
    <name type="scientific">Gottfriedia acidiceleris</name>
    <dbReference type="NCBI Taxonomy" id="371036"/>
    <lineage>
        <taxon>Bacteria</taxon>
        <taxon>Bacillati</taxon>
        <taxon>Bacillota</taxon>
        <taxon>Bacilli</taxon>
        <taxon>Bacillales</taxon>
        <taxon>Bacillaceae</taxon>
        <taxon>Gottfriedia</taxon>
    </lineage>
</organism>
<dbReference type="RefSeq" id="WP_248268653.1">
    <property type="nucleotide sequence ID" value="NZ_CP096034.1"/>
</dbReference>
<dbReference type="InterPro" id="IPR011866">
    <property type="entry name" value="CysW_permease"/>
</dbReference>
<dbReference type="InterPro" id="IPR000515">
    <property type="entry name" value="MetI-like"/>
</dbReference>
<keyword evidence="6" id="KW-0764">Sulfate transport</keyword>
<feature type="transmembrane region" description="Helical" evidence="9">
    <location>
        <begin position="214"/>
        <end position="239"/>
    </location>
</feature>
<keyword evidence="4 9" id="KW-0812">Transmembrane</keyword>
<feature type="domain" description="ABC transmembrane type-1" evidence="10">
    <location>
        <begin position="76"/>
        <end position="284"/>
    </location>
</feature>
<keyword evidence="5 9" id="KW-1133">Transmembrane helix</keyword>
<dbReference type="NCBIfam" id="TIGR00969">
    <property type="entry name" value="3a0106s02"/>
    <property type="match status" value="1"/>
</dbReference>
<dbReference type="Proteomes" id="UP000830639">
    <property type="component" value="Chromosome"/>
</dbReference>
<evidence type="ECO:0000259" key="10">
    <source>
        <dbReference type="PROSITE" id="PS50928"/>
    </source>
</evidence>
<dbReference type="InterPro" id="IPR035906">
    <property type="entry name" value="MetI-like_sf"/>
</dbReference>
<feature type="transmembrane region" description="Helical" evidence="9">
    <location>
        <begin position="28"/>
        <end position="53"/>
    </location>
</feature>
<feature type="transmembrane region" description="Helical" evidence="9">
    <location>
        <begin position="259"/>
        <end position="279"/>
    </location>
</feature>
<evidence type="ECO:0000256" key="9">
    <source>
        <dbReference type="SAM" id="Phobius"/>
    </source>
</evidence>
<evidence type="ECO:0000256" key="5">
    <source>
        <dbReference type="ARBA" id="ARBA00022989"/>
    </source>
</evidence>
<keyword evidence="7 9" id="KW-0472">Membrane</keyword>
<comment type="subunit">
    <text evidence="2">The complex is composed of two ATP-binding proteins (CysA), two transmembrane proteins (CysT and CysW) and a solute-binding protein (CysP).</text>
</comment>
<dbReference type="Gene3D" id="1.10.3720.10">
    <property type="entry name" value="MetI-like"/>
    <property type="match status" value="1"/>
</dbReference>
<evidence type="ECO:0000256" key="7">
    <source>
        <dbReference type="ARBA" id="ARBA00023136"/>
    </source>
</evidence>
<feature type="transmembrane region" description="Helical" evidence="9">
    <location>
        <begin position="111"/>
        <end position="133"/>
    </location>
</feature>
<dbReference type="Pfam" id="PF00528">
    <property type="entry name" value="BPD_transp_1"/>
    <property type="match status" value="1"/>
</dbReference>
<evidence type="ECO:0000256" key="4">
    <source>
        <dbReference type="ARBA" id="ARBA00022692"/>
    </source>
</evidence>
<evidence type="ECO:0000256" key="8">
    <source>
        <dbReference type="ARBA" id="ARBA00025323"/>
    </source>
</evidence>
<protein>
    <submittedName>
        <fullName evidence="11">Sulfate ABC transporter permease subunit CysW</fullName>
    </submittedName>
</protein>
<evidence type="ECO:0000256" key="2">
    <source>
        <dbReference type="ARBA" id="ARBA00011779"/>
    </source>
</evidence>
<evidence type="ECO:0000313" key="11">
    <source>
        <dbReference type="EMBL" id="UPM55659.1"/>
    </source>
</evidence>
<dbReference type="InterPro" id="IPR005667">
    <property type="entry name" value="Sulph_transpt2"/>
</dbReference>
<dbReference type="EMBL" id="CP096034">
    <property type="protein sequence ID" value="UPM55659.1"/>
    <property type="molecule type" value="Genomic_DNA"/>
</dbReference>
<evidence type="ECO:0000256" key="3">
    <source>
        <dbReference type="ARBA" id="ARBA00022448"/>
    </source>
</evidence>
<comment type="function">
    <text evidence="8">Part of the ABC transporter complex CysAWTP (TC 3.A.1.6.1) involved in sulfate/thiosulfate import. Probably responsible for the translocation of the substrate across the membrane.</text>
</comment>
<evidence type="ECO:0000256" key="6">
    <source>
        <dbReference type="ARBA" id="ARBA00023032"/>
    </source>
</evidence>
<dbReference type="PANTHER" id="PTHR30406:SF1">
    <property type="entry name" value="SULFATE TRANSPORT SYSTEM PERMEASE PROTEIN CYSW"/>
    <property type="match status" value="1"/>
</dbReference>
<gene>
    <name evidence="11" type="primary">cysW</name>
    <name evidence="11" type="ORF">MY490_07440</name>
</gene>